<comment type="caution">
    <text evidence="16">The sequence shown here is derived from an EMBL/GenBank/DDBJ whole genome shotgun (WGS) entry which is preliminary data.</text>
</comment>
<dbReference type="GO" id="GO:0005634">
    <property type="term" value="C:nucleus"/>
    <property type="evidence" value="ECO:0007669"/>
    <property type="project" value="UniProtKB-SubCell"/>
</dbReference>
<comment type="subcellular location">
    <subcellularLocation>
        <location evidence="3">Cytoplasm</location>
    </subcellularLocation>
    <subcellularLocation>
        <location evidence="2">Membrane</location>
        <topology evidence="2">Peripheral membrane protein</topology>
    </subcellularLocation>
    <subcellularLocation>
        <location evidence="1">Nucleus</location>
    </subcellularLocation>
</comment>
<keyword evidence="11" id="KW-0832">Ubl conjugation</keyword>
<evidence type="ECO:0000256" key="11">
    <source>
        <dbReference type="ARBA" id="ARBA00022843"/>
    </source>
</evidence>
<dbReference type="SMART" id="SM00464">
    <property type="entry name" value="LON"/>
    <property type="match status" value="1"/>
</dbReference>
<evidence type="ECO:0000259" key="14">
    <source>
        <dbReference type="PROSITE" id="PS51787"/>
    </source>
</evidence>
<feature type="domain" description="Lon N-terminal" evidence="14">
    <location>
        <begin position="93"/>
        <end position="339"/>
    </location>
</feature>
<dbReference type="PROSITE" id="PS51788">
    <property type="entry name" value="CULT"/>
    <property type="match status" value="1"/>
</dbReference>
<evidence type="ECO:0000256" key="4">
    <source>
        <dbReference type="ARBA" id="ARBA00004906"/>
    </source>
</evidence>
<accession>A0A5N4D006</accession>
<dbReference type="FunFam" id="2.170.150.20:FF:000007">
    <property type="entry name" value="Protein cereblon"/>
    <property type="match status" value="1"/>
</dbReference>
<dbReference type="Proteomes" id="UP000299084">
    <property type="component" value="Unassembled WGS sequence"/>
</dbReference>
<dbReference type="GO" id="GO:0046872">
    <property type="term" value="F:metal ion binding"/>
    <property type="evidence" value="ECO:0007669"/>
    <property type="project" value="UniProtKB-KW"/>
</dbReference>
<sequence length="403" mass="46268">MSKSSRSYGIIDAELHVLGEELLQTQHVEVRTEDEEEDEEIEMEVEDQDVKEAKKPNIINFDTSLPTSHTYLGADMEEFHGRTLHDEDSCPVIPVLPQVTMILIPGQTLPLQLSRPQEVSMVRNLIQRDRTFAVLAYSNAQEREAQFGTTAEIYAYREEQDFGIEIVKVKAIGRQRFKVLELRTQSDGIQQAKVQILPECVLPSTMSAVQLESLNKCQMFPSKPVSWEDQCSYKWWQKYQKVHCVYKVEKLMIKCKTSVNFIMATFLSNKETLMDRIKKQLREWDENLKEDSLPSNPIDFSYRVAACLPIDDVLRIQLLKIGSAIQRLRCELDIMNKCTSLCCKQCQETEITTKNEIFSLSLCGPMAAYVNPHGYVHETLTVYKACNLNLIGRPSTDHSWFPG</sequence>
<evidence type="ECO:0000256" key="7">
    <source>
        <dbReference type="ARBA" id="ARBA00022490"/>
    </source>
</evidence>
<dbReference type="Pfam" id="PF02190">
    <property type="entry name" value="LON_substr_bdg"/>
    <property type="match status" value="1"/>
</dbReference>
<dbReference type="GO" id="GO:0031464">
    <property type="term" value="C:Cul4A-RING E3 ubiquitin ligase complex"/>
    <property type="evidence" value="ECO:0007669"/>
    <property type="project" value="TreeGrafter"/>
</dbReference>
<dbReference type="InterPro" id="IPR003111">
    <property type="entry name" value="Lon_prtase_N"/>
</dbReference>
<dbReference type="PANTHER" id="PTHR14255">
    <property type="entry name" value="CEREBLON"/>
    <property type="match status" value="1"/>
</dbReference>
<protein>
    <recommendedName>
        <fullName evidence="6">Protein cereblon</fullName>
    </recommendedName>
</protein>
<keyword evidence="12" id="KW-0472">Membrane</keyword>
<keyword evidence="13" id="KW-0539">Nucleus</keyword>
<keyword evidence="9" id="KW-0833">Ubl conjugation pathway</keyword>
<dbReference type="GO" id="GO:0016567">
    <property type="term" value="P:protein ubiquitination"/>
    <property type="evidence" value="ECO:0007669"/>
    <property type="project" value="TreeGrafter"/>
</dbReference>
<dbReference type="InterPro" id="IPR015947">
    <property type="entry name" value="PUA-like_sf"/>
</dbReference>
<proteinExistence type="inferred from homology"/>
<dbReference type="CDD" id="cd15777">
    <property type="entry name" value="CRBN_C_like"/>
    <property type="match status" value="1"/>
</dbReference>
<dbReference type="PANTHER" id="PTHR14255:SF4">
    <property type="entry name" value="PROTEIN CEREBLON"/>
    <property type="match status" value="1"/>
</dbReference>
<dbReference type="Gene3D" id="2.170.150.20">
    <property type="entry name" value="Peptide methionine sulfoxide reductase"/>
    <property type="match status" value="1"/>
</dbReference>
<reference evidence="16 17" key="1">
    <citation type="journal article" date="2019" name="Mol. Ecol. Resour.">
        <title>Improving Illumina assemblies with Hi-C and long reads: an example with the North African dromedary.</title>
        <authorList>
            <person name="Elbers J.P."/>
            <person name="Rogers M.F."/>
            <person name="Perelman P.L."/>
            <person name="Proskuryakova A.A."/>
            <person name="Serdyukova N.A."/>
            <person name="Johnson W.E."/>
            <person name="Horin P."/>
            <person name="Corander J."/>
            <person name="Murphy D."/>
            <person name="Burger P.A."/>
        </authorList>
    </citation>
    <scope>NUCLEOTIDE SEQUENCE [LARGE SCALE GENOMIC DNA]</scope>
    <source>
        <strain evidence="16">Drom800</strain>
        <tissue evidence="16">Blood</tissue>
    </source>
</reference>
<dbReference type="InterPro" id="IPR034750">
    <property type="entry name" value="CULT"/>
</dbReference>
<dbReference type="FunFam" id="2.30.130.40:FF:000002">
    <property type="entry name" value="Cereblon, isoform CRA_c"/>
    <property type="match status" value="1"/>
</dbReference>
<evidence type="ECO:0000256" key="1">
    <source>
        <dbReference type="ARBA" id="ARBA00004123"/>
    </source>
</evidence>
<comment type="similarity">
    <text evidence="5">Belongs to the CRBN family.</text>
</comment>
<organism evidence="16 17">
    <name type="scientific">Camelus dromedarius</name>
    <name type="common">Dromedary</name>
    <name type="synonym">Arabian camel</name>
    <dbReference type="NCBI Taxonomy" id="9838"/>
    <lineage>
        <taxon>Eukaryota</taxon>
        <taxon>Metazoa</taxon>
        <taxon>Chordata</taxon>
        <taxon>Craniata</taxon>
        <taxon>Vertebrata</taxon>
        <taxon>Euteleostomi</taxon>
        <taxon>Mammalia</taxon>
        <taxon>Eutheria</taxon>
        <taxon>Laurasiatheria</taxon>
        <taxon>Artiodactyla</taxon>
        <taxon>Tylopoda</taxon>
        <taxon>Camelidae</taxon>
        <taxon>Camelus</taxon>
    </lineage>
</organism>
<keyword evidence="8" id="KW-0479">Metal-binding</keyword>
<evidence type="ECO:0000256" key="2">
    <source>
        <dbReference type="ARBA" id="ARBA00004170"/>
    </source>
</evidence>
<evidence type="ECO:0000256" key="10">
    <source>
        <dbReference type="ARBA" id="ARBA00022833"/>
    </source>
</evidence>
<dbReference type="InterPro" id="IPR046336">
    <property type="entry name" value="Lon_prtase_N_sf"/>
</dbReference>
<gene>
    <name evidence="16" type="ORF">Cadr_000020608</name>
</gene>
<evidence type="ECO:0000256" key="8">
    <source>
        <dbReference type="ARBA" id="ARBA00022723"/>
    </source>
</evidence>
<dbReference type="EMBL" id="JWIN03000017">
    <property type="protein sequence ID" value="KAB1264451.1"/>
    <property type="molecule type" value="Genomic_DNA"/>
</dbReference>
<evidence type="ECO:0000256" key="3">
    <source>
        <dbReference type="ARBA" id="ARBA00004496"/>
    </source>
</evidence>
<evidence type="ECO:0000256" key="12">
    <source>
        <dbReference type="ARBA" id="ARBA00023136"/>
    </source>
</evidence>
<dbReference type="GO" id="GO:0005737">
    <property type="term" value="C:cytoplasm"/>
    <property type="evidence" value="ECO:0007669"/>
    <property type="project" value="UniProtKB-SubCell"/>
</dbReference>
<evidence type="ECO:0000256" key="6">
    <source>
        <dbReference type="ARBA" id="ARBA00014394"/>
    </source>
</evidence>
<feature type="domain" description="CULT" evidence="15">
    <location>
        <begin position="338"/>
        <end position="403"/>
    </location>
</feature>
<dbReference type="FunFam" id="1.20.58.1480:FF:000004">
    <property type="entry name" value="Cereblon, isoform CRA_c"/>
    <property type="match status" value="1"/>
</dbReference>
<dbReference type="AlphaFoldDB" id="A0A5N4D006"/>
<name>A0A5N4D006_CAMDR</name>
<dbReference type="GO" id="GO:0016020">
    <property type="term" value="C:membrane"/>
    <property type="evidence" value="ECO:0007669"/>
    <property type="project" value="UniProtKB-SubCell"/>
</dbReference>
<evidence type="ECO:0000259" key="15">
    <source>
        <dbReference type="PROSITE" id="PS51788"/>
    </source>
</evidence>
<keyword evidence="10" id="KW-0862">Zinc</keyword>
<evidence type="ECO:0000313" key="17">
    <source>
        <dbReference type="Proteomes" id="UP000299084"/>
    </source>
</evidence>
<keyword evidence="17" id="KW-1185">Reference proteome</keyword>
<dbReference type="Gene3D" id="2.30.130.40">
    <property type="entry name" value="LON domain-like"/>
    <property type="match status" value="1"/>
</dbReference>
<dbReference type="Gene3D" id="1.20.58.1480">
    <property type="match status" value="1"/>
</dbReference>
<keyword evidence="7" id="KW-0963">Cytoplasm</keyword>
<dbReference type="PROSITE" id="PS51787">
    <property type="entry name" value="LON_N"/>
    <property type="match status" value="1"/>
</dbReference>
<evidence type="ECO:0000256" key="5">
    <source>
        <dbReference type="ARBA" id="ARBA00005293"/>
    </source>
</evidence>
<evidence type="ECO:0000256" key="13">
    <source>
        <dbReference type="ARBA" id="ARBA00023242"/>
    </source>
</evidence>
<evidence type="ECO:0000256" key="9">
    <source>
        <dbReference type="ARBA" id="ARBA00022786"/>
    </source>
</evidence>
<dbReference type="SUPFAM" id="SSF88697">
    <property type="entry name" value="PUA domain-like"/>
    <property type="match status" value="1"/>
</dbReference>
<evidence type="ECO:0000313" key="16">
    <source>
        <dbReference type="EMBL" id="KAB1264451.1"/>
    </source>
</evidence>
<comment type="pathway">
    <text evidence="4">Protein modification; protein ubiquitination.</text>
</comment>